<dbReference type="STRING" id="284590.Q6CVA5"/>
<evidence type="ECO:0000313" key="2">
    <source>
        <dbReference type="Proteomes" id="UP000000598"/>
    </source>
</evidence>
<protein>
    <submittedName>
        <fullName evidence="1">KLLA0B13541p</fullName>
    </submittedName>
</protein>
<dbReference type="HOGENOM" id="CLU_1627036_0_0_1"/>
<dbReference type="FunCoup" id="Q6CVA5">
    <property type="interactions" value="29"/>
</dbReference>
<evidence type="ECO:0000313" key="1">
    <source>
        <dbReference type="EMBL" id="CAH02527.1"/>
    </source>
</evidence>
<proteinExistence type="predicted"/>
<dbReference type="OMA" id="FRIKRKH"/>
<dbReference type="InParanoid" id="Q6CVA5"/>
<gene>
    <name evidence="1" type="ORF">KLLA0_B13541g</name>
</gene>
<dbReference type="EMBL" id="CR382122">
    <property type="protein sequence ID" value="CAH02527.1"/>
    <property type="molecule type" value="Genomic_DNA"/>
</dbReference>
<name>Q6CVA5_KLULA</name>
<keyword evidence="2" id="KW-1185">Reference proteome</keyword>
<dbReference type="KEGG" id="kla:KLLA0_B13541g"/>
<dbReference type="eggNOG" id="ENOG502S9M3">
    <property type="taxonomic scope" value="Eukaryota"/>
</dbReference>
<dbReference type="Proteomes" id="UP000000598">
    <property type="component" value="Chromosome B"/>
</dbReference>
<accession>Q6CVA5</accession>
<organism evidence="1 2">
    <name type="scientific">Kluyveromyces lactis (strain ATCC 8585 / CBS 2359 / DSM 70799 / NBRC 1267 / NRRL Y-1140 / WM37)</name>
    <name type="common">Yeast</name>
    <name type="synonym">Candida sphaerica</name>
    <dbReference type="NCBI Taxonomy" id="284590"/>
    <lineage>
        <taxon>Eukaryota</taxon>
        <taxon>Fungi</taxon>
        <taxon>Dikarya</taxon>
        <taxon>Ascomycota</taxon>
        <taxon>Saccharomycotina</taxon>
        <taxon>Saccharomycetes</taxon>
        <taxon>Saccharomycetales</taxon>
        <taxon>Saccharomycetaceae</taxon>
        <taxon>Kluyveromyces</taxon>
    </lineage>
</organism>
<dbReference type="AlphaFoldDB" id="Q6CVA5"/>
<dbReference type="PaxDb" id="284590-Q6CVA5"/>
<sequence>MEDVLRDVLDRNKKVLVIAVGVKARSFFEQDLRENKTHFFNSIDDIVRGRSNVRILFLDKLQYLYMYLTYVEIELQNKGNTSMCYEEIIIYGLESLLMTKEQLESEETQKTLDLSISQLRHCNLILHGSLRLENQYAVRIRMVSATDLGMMSQGWKNLTEYWQYVYSIKDS</sequence>
<reference evidence="1 2" key="1">
    <citation type="journal article" date="2004" name="Nature">
        <title>Genome evolution in yeasts.</title>
        <authorList>
            <consortium name="Genolevures"/>
            <person name="Dujon B."/>
            <person name="Sherman D."/>
            <person name="Fischer G."/>
            <person name="Durrens P."/>
            <person name="Casaregola S."/>
            <person name="Lafontaine I."/>
            <person name="de Montigny J."/>
            <person name="Marck C."/>
            <person name="Neuveglise C."/>
            <person name="Talla E."/>
            <person name="Goffard N."/>
            <person name="Frangeul L."/>
            <person name="Aigle M."/>
            <person name="Anthouard V."/>
            <person name="Babour A."/>
            <person name="Barbe V."/>
            <person name="Barnay S."/>
            <person name="Blanchin S."/>
            <person name="Beckerich J.M."/>
            <person name="Beyne E."/>
            <person name="Bleykasten C."/>
            <person name="Boisrame A."/>
            <person name="Boyer J."/>
            <person name="Cattolico L."/>
            <person name="Confanioleri F."/>
            <person name="de Daruvar A."/>
            <person name="Despons L."/>
            <person name="Fabre E."/>
            <person name="Fairhead C."/>
            <person name="Ferry-Dumazet H."/>
            <person name="Groppi A."/>
            <person name="Hantraye F."/>
            <person name="Hennequin C."/>
            <person name="Jauniaux N."/>
            <person name="Joyet P."/>
            <person name="Kachouri R."/>
            <person name="Kerrest A."/>
            <person name="Koszul R."/>
            <person name="Lemaire M."/>
            <person name="Lesur I."/>
            <person name="Ma L."/>
            <person name="Muller H."/>
            <person name="Nicaud J.M."/>
            <person name="Nikolski M."/>
            <person name="Oztas S."/>
            <person name="Ozier-Kalogeropoulos O."/>
            <person name="Pellenz S."/>
            <person name="Potier S."/>
            <person name="Richard G.F."/>
            <person name="Straub M.L."/>
            <person name="Suleau A."/>
            <person name="Swennene D."/>
            <person name="Tekaia F."/>
            <person name="Wesolowski-Louvel M."/>
            <person name="Westhof E."/>
            <person name="Wirth B."/>
            <person name="Zeniou-Meyer M."/>
            <person name="Zivanovic I."/>
            <person name="Bolotin-Fukuhara M."/>
            <person name="Thierry A."/>
            <person name="Bouchier C."/>
            <person name="Caudron B."/>
            <person name="Scarpelli C."/>
            <person name="Gaillardin C."/>
            <person name="Weissenbach J."/>
            <person name="Wincker P."/>
            <person name="Souciet J.L."/>
        </authorList>
    </citation>
    <scope>NUCLEOTIDE SEQUENCE [LARGE SCALE GENOMIC DNA]</scope>
    <source>
        <strain evidence="2">ATCC 8585 / CBS 2359 / DSM 70799 / NBRC 1267 / NRRL Y-1140 / WM37</strain>
    </source>
</reference>